<organism evidence="2 3">
    <name type="scientific">Stylonychia lemnae</name>
    <name type="common">Ciliate</name>
    <dbReference type="NCBI Taxonomy" id="5949"/>
    <lineage>
        <taxon>Eukaryota</taxon>
        <taxon>Sar</taxon>
        <taxon>Alveolata</taxon>
        <taxon>Ciliophora</taxon>
        <taxon>Intramacronucleata</taxon>
        <taxon>Spirotrichea</taxon>
        <taxon>Stichotrichia</taxon>
        <taxon>Sporadotrichida</taxon>
        <taxon>Oxytrichidae</taxon>
        <taxon>Stylonychinae</taxon>
        <taxon>Stylonychia</taxon>
    </lineage>
</organism>
<dbReference type="OrthoDB" id="303855at2759"/>
<dbReference type="Proteomes" id="UP000039865">
    <property type="component" value="Unassembled WGS sequence"/>
</dbReference>
<keyword evidence="1" id="KW-0812">Transmembrane</keyword>
<keyword evidence="3" id="KW-1185">Reference proteome</keyword>
<evidence type="ECO:0000313" key="3">
    <source>
        <dbReference type="Proteomes" id="UP000039865"/>
    </source>
</evidence>
<proteinExistence type="predicted"/>
<feature type="transmembrane region" description="Helical" evidence="1">
    <location>
        <begin position="56"/>
        <end position="74"/>
    </location>
</feature>
<dbReference type="GO" id="GO:0007131">
    <property type="term" value="P:reciprocal meiotic recombination"/>
    <property type="evidence" value="ECO:0007669"/>
    <property type="project" value="TreeGrafter"/>
</dbReference>
<evidence type="ECO:0008006" key="4">
    <source>
        <dbReference type="Google" id="ProtNLM"/>
    </source>
</evidence>
<evidence type="ECO:0000313" key="2">
    <source>
        <dbReference type="EMBL" id="CDW73538.1"/>
    </source>
</evidence>
<dbReference type="PANTHER" id="PTHR31398">
    <property type="entry name" value="MEIOTIC NUCLEAR DIVISION PROTEIN 1 HOMOLOG"/>
    <property type="match status" value="1"/>
</dbReference>
<name>A0A077ZUF8_STYLE</name>
<dbReference type="EMBL" id="CCKQ01002446">
    <property type="protein sequence ID" value="CDW73538.1"/>
    <property type="molecule type" value="Genomic_DNA"/>
</dbReference>
<accession>A0A077ZUF8</accession>
<dbReference type="InParanoid" id="A0A077ZUF8"/>
<dbReference type="GO" id="GO:0005634">
    <property type="term" value="C:nucleus"/>
    <property type="evidence" value="ECO:0007669"/>
    <property type="project" value="TreeGrafter"/>
</dbReference>
<keyword evidence="1" id="KW-0472">Membrane</keyword>
<sequence length="804" mass="94532">MYPFHLILDYLTQTINKIRNKKTKCNKFQKEFRSLDWFGQTVSLTYKGDDTYKTNFGAAISFILIVILSGFAGYKGAVLINQSSPEATKTSLIQDLKNAEIIAYGINEFSCLTDHDYELQGGYFDDNYKYIELKLFKCRNLTGNESCYSPEQIDNYFQDEKLNFAFTNTYLDYKDTQVKSKVKFFIDDSFYIELESQKTKKSNFYIQRQEASYQDDYIQFGQERTEQFFQVQNIHRFDDNYSNKIGQIAAIYFRFDNRYDLFSVKNYSLLDFLGDIGGLYGSLCGIGFAFVGFFCSRMFTSDILKKIYQIRKDPIQKAQSEQKGGFLANIKRRFTLRDHHQEEMHKKLSPKSKTEFENIFSQQNQLISFRRKSDQTSFKIQVLKAQTIDNSETPLKHLQNQNQIQVNHNLNIDNSNYSQISINQNQNTQSIRAKKIKSVHKREDSVLSNLTLPQLRIIKSDNQNIIDAKLKPSLFSSGNSLMSRIKQTITQKVREQMIAVELREKQSLEEVDIDNVLLAFIHRTRFVYGIKRMIEYVVKCLCFKRKQWLRKNKQGKVHYLYNKAEKKLKSELDVIQLLKSLRKFKLLQQAILPQKSRMLLQFQRFNLIETESSSSDSDDEKMQTVHLMENKNPFIRLLMYGKVKNMISQFQDKQLEPLELNLLRGVFQRRLKDFSEKVKEIKENKLLMQRVHIQLASVSSPKHFELSEQDAFAMAYEDGLLNETRQIRESITSFNDNKLKLRVETIDQENGRIQEYNSINIGVSLNESQIANFQTQDQQNKNSIQDKRKDSRFNNEFDYDDSLL</sequence>
<dbReference type="PANTHER" id="PTHR31398:SF0">
    <property type="entry name" value="MEIOTIC NUCLEAR DIVISION PROTEIN 1 HOMOLOG"/>
    <property type="match status" value="1"/>
</dbReference>
<evidence type="ECO:0000256" key="1">
    <source>
        <dbReference type="SAM" id="Phobius"/>
    </source>
</evidence>
<gene>
    <name evidence="2" type="primary">Contig6196.g6624</name>
    <name evidence="2" type="ORF">STYLEM_2519</name>
</gene>
<feature type="transmembrane region" description="Helical" evidence="1">
    <location>
        <begin position="272"/>
        <end position="294"/>
    </location>
</feature>
<keyword evidence="1" id="KW-1133">Transmembrane helix</keyword>
<dbReference type="AlphaFoldDB" id="A0A077ZUF8"/>
<reference evidence="2 3" key="1">
    <citation type="submission" date="2014-06" db="EMBL/GenBank/DDBJ databases">
        <authorList>
            <person name="Swart Estienne"/>
        </authorList>
    </citation>
    <scope>NUCLEOTIDE SEQUENCE [LARGE SCALE GENOMIC DNA]</scope>
    <source>
        <strain evidence="2 3">130c</strain>
    </source>
</reference>
<protein>
    <recommendedName>
        <fullName evidence="4">Transmembrane protein</fullName>
    </recommendedName>
</protein>